<feature type="compositionally biased region" description="Basic residues" evidence="6">
    <location>
        <begin position="228"/>
        <end position="238"/>
    </location>
</feature>
<reference evidence="8 9" key="1">
    <citation type="submission" date="2023-10" db="EMBL/GenBank/DDBJ databases">
        <title>Draft genome sequence of Xylaria bambusicola isolate GMP-LS, the root and basal stem rot pathogen of sugarcane in Indonesia.</title>
        <authorList>
            <person name="Selvaraj P."/>
            <person name="Muralishankar V."/>
            <person name="Muruganantham S."/>
            <person name="Sp S."/>
            <person name="Haryani S."/>
            <person name="Lau K.J.X."/>
            <person name="Naqvi N.I."/>
        </authorList>
    </citation>
    <scope>NUCLEOTIDE SEQUENCE [LARGE SCALE GENOMIC DNA]</scope>
    <source>
        <strain evidence="8">GMP-LS</strain>
    </source>
</reference>
<evidence type="ECO:0000256" key="3">
    <source>
        <dbReference type="ARBA" id="ARBA00022490"/>
    </source>
</evidence>
<dbReference type="GO" id="GO:0000390">
    <property type="term" value="P:spliceosomal complex disassembly"/>
    <property type="evidence" value="ECO:0007669"/>
    <property type="project" value="TreeGrafter"/>
</dbReference>
<feature type="region of interest" description="Disordered" evidence="6">
    <location>
        <begin position="113"/>
        <end position="328"/>
    </location>
</feature>
<keyword evidence="5" id="KW-0539">Nucleus</keyword>
<keyword evidence="3" id="KW-0963">Cytoplasm</keyword>
<dbReference type="GO" id="GO:0005681">
    <property type="term" value="C:spliceosomal complex"/>
    <property type="evidence" value="ECO:0007669"/>
    <property type="project" value="TreeGrafter"/>
</dbReference>
<organism evidence="8 9">
    <name type="scientific">Xylaria bambusicola</name>
    <dbReference type="NCBI Taxonomy" id="326684"/>
    <lineage>
        <taxon>Eukaryota</taxon>
        <taxon>Fungi</taxon>
        <taxon>Dikarya</taxon>
        <taxon>Ascomycota</taxon>
        <taxon>Pezizomycotina</taxon>
        <taxon>Sordariomycetes</taxon>
        <taxon>Xylariomycetidae</taxon>
        <taxon>Xylariales</taxon>
        <taxon>Xylariaceae</taxon>
        <taxon>Xylaria</taxon>
    </lineage>
</organism>
<dbReference type="PANTHER" id="PTHR44313">
    <property type="entry name" value="DNAJ HOMOLOG SUBFAMILY C MEMBER 17"/>
    <property type="match status" value="1"/>
</dbReference>
<dbReference type="PANTHER" id="PTHR44313:SF1">
    <property type="entry name" value="DNAJ HOMOLOG SUBFAMILY C MEMBER 17"/>
    <property type="match status" value="1"/>
</dbReference>
<evidence type="ECO:0000259" key="7">
    <source>
        <dbReference type="PROSITE" id="PS50076"/>
    </source>
</evidence>
<dbReference type="EMBL" id="JAWHQM010000021">
    <property type="protein sequence ID" value="KAK5631849.1"/>
    <property type="molecule type" value="Genomic_DNA"/>
</dbReference>
<feature type="compositionally biased region" description="Basic and acidic residues" evidence="6">
    <location>
        <begin position="207"/>
        <end position="227"/>
    </location>
</feature>
<evidence type="ECO:0000256" key="5">
    <source>
        <dbReference type="ARBA" id="ARBA00023242"/>
    </source>
</evidence>
<evidence type="ECO:0000256" key="4">
    <source>
        <dbReference type="ARBA" id="ARBA00023186"/>
    </source>
</evidence>
<evidence type="ECO:0000256" key="2">
    <source>
        <dbReference type="ARBA" id="ARBA00004496"/>
    </source>
</evidence>
<dbReference type="SUPFAM" id="SSF46565">
    <property type="entry name" value="Chaperone J-domain"/>
    <property type="match status" value="1"/>
</dbReference>
<dbReference type="PRINTS" id="PR00625">
    <property type="entry name" value="JDOMAIN"/>
</dbReference>
<comment type="subcellular location">
    <subcellularLocation>
        <location evidence="2">Cytoplasm</location>
    </subcellularLocation>
    <subcellularLocation>
        <location evidence="1">Nucleus</location>
    </subcellularLocation>
</comment>
<feature type="compositionally biased region" description="Basic and acidic residues" evidence="6">
    <location>
        <begin position="113"/>
        <end position="174"/>
    </location>
</feature>
<evidence type="ECO:0000313" key="9">
    <source>
        <dbReference type="Proteomes" id="UP001305414"/>
    </source>
</evidence>
<dbReference type="Pfam" id="PF00226">
    <property type="entry name" value="DnaJ"/>
    <property type="match status" value="1"/>
</dbReference>
<evidence type="ECO:0000313" key="8">
    <source>
        <dbReference type="EMBL" id="KAK5631849.1"/>
    </source>
</evidence>
<comment type="caution">
    <text evidence="8">The sequence shown here is derived from an EMBL/GenBank/DDBJ whole genome shotgun (WGS) entry which is preliminary data.</text>
</comment>
<keyword evidence="4" id="KW-0143">Chaperone</keyword>
<proteinExistence type="predicted"/>
<feature type="compositionally biased region" description="Basic and acidic residues" evidence="6">
    <location>
        <begin position="301"/>
        <end position="315"/>
    </location>
</feature>
<evidence type="ECO:0000256" key="1">
    <source>
        <dbReference type="ARBA" id="ARBA00004123"/>
    </source>
</evidence>
<dbReference type="CDD" id="cd06257">
    <property type="entry name" value="DnaJ"/>
    <property type="match status" value="1"/>
</dbReference>
<keyword evidence="9" id="KW-1185">Reference proteome</keyword>
<name>A0AAN7V0S4_9PEZI</name>
<accession>A0AAN7V0S4</accession>
<feature type="compositionally biased region" description="Low complexity" evidence="6">
    <location>
        <begin position="316"/>
        <end position="328"/>
    </location>
</feature>
<gene>
    <name evidence="8" type="ORF">RRF57_007563</name>
</gene>
<feature type="compositionally biased region" description="Polar residues" evidence="6">
    <location>
        <begin position="177"/>
        <end position="191"/>
    </location>
</feature>
<dbReference type="InterPro" id="IPR036869">
    <property type="entry name" value="J_dom_sf"/>
</dbReference>
<dbReference type="InterPro" id="IPR001623">
    <property type="entry name" value="DnaJ_domain"/>
</dbReference>
<dbReference type="InterPro" id="IPR052094">
    <property type="entry name" value="Pre-mRNA-splicing_ERAD"/>
</dbReference>
<dbReference type="PROSITE" id="PS50076">
    <property type="entry name" value="DNAJ_2"/>
    <property type="match status" value="1"/>
</dbReference>
<evidence type="ECO:0000256" key="6">
    <source>
        <dbReference type="SAM" id="MobiDB-lite"/>
    </source>
</evidence>
<dbReference type="SMART" id="SM00271">
    <property type="entry name" value="DnaJ"/>
    <property type="match status" value="1"/>
</dbReference>
<feature type="domain" description="J" evidence="7">
    <location>
        <begin position="21"/>
        <end position="84"/>
    </location>
</feature>
<protein>
    <recommendedName>
        <fullName evidence="7">J domain-containing protein</fullName>
    </recommendedName>
</protein>
<dbReference type="GO" id="GO:0005737">
    <property type="term" value="C:cytoplasm"/>
    <property type="evidence" value="ECO:0007669"/>
    <property type="project" value="UniProtKB-SubCell"/>
</dbReference>
<sequence>MDDNKSDLLQYACEYATANKDLYELLSVAPDAAQPEVHRAWRKASLKHHPDKAKNFDPEIWQLFERARDVLSLPEARAAYDSARAAAVKAQQARAALDAAKRAMIDDLEARERGVKRKAEGKEGRTMMTDAEKRALAERTTERLEKRRRMKEEAEARERERMEDVSKREPEVRSMHFNPTQIPSSTSNGTENADVPHPEQSEDEYDDRIADLERKLRERKAEKAARKAEKKNKTSNKARRSENDNIPGGDGEAITAQTNTTTTKDIPAIAKPTSQSTPMPKTQQAQKTSSSAPGGTSSLMEKLRAAQREKERKMAEAAAAAAATAPDG</sequence>
<dbReference type="AlphaFoldDB" id="A0AAN7V0S4"/>
<dbReference type="Proteomes" id="UP001305414">
    <property type="component" value="Unassembled WGS sequence"/>
</dbReference>
<feature type="compositionally biased region" description="Polar residues" evidence="6">
    <location>
        <begin position="272"/>
        <end position="299"/>
    </location>
</feature>
<dbReference type="Gene3D" id="1.10.287.110">
    <property type="entry name" value="DnaJ domain"/>
    <property type="match status" value="1"/>
</dbReference>